<protein>
    <recommendedName>
        <fullName evidence="4">Sensor histidine kinase</fullName>
    </recommendedName>
</protein>
<dbReference type="EMBL" id="JAMQCR010000001">
    <property type="protein sequence ID" value="MCM2533106.1"/>
    <property type="molecule type" value="Genomic_DNA"/>
</dbReference>
<keyword evidence="3" id="KW-1185">Reference proteome</keyword>
<feature type="transmembrane region" description="Helical" evidence="1">
    <location>
        <begin position="12"/>
        <end position="33"/>
    </location>
</feature>
<sequence>MSIRLRLLFSYLAMVLVPIFFVMVSALLVALLYRGDLKELRNIYLPPEHQQKLSQKDQLFIDLQRQSLKNSGLLANQTFLKNLDGELKKSNTALVVRKGKKSFIAQLH</sequence>
<comment type="caution">
    <text evidence="2">The sequence shown here is derived from an EMBL/GenBank/DDBJ whole genome shotgun (WGS) entry which is preliminary data.</text>
</comment>
<evidence type="ECO:0000313" key="2">
    <source>
        <dbReference type="EMBL" id="MCM2533106.1"/>
    </source>
</evidence>
<evidence type="ECO:0000256" key="1">
    <source>
        <dbReference type="SAM" id="Phobius"/>
    </source>
</evidence>
<gene>
    <name evidence="2" type="ORF">NDK43_12770</name>
</gene>
<keyword evidence="1" id="KW-0812">Transmembrane</keyword>
<evidence type="ECO:0000313" key="3">
    <source>
        <dbReference type="Proteomes" id="UP001523262"/>
    </source>
</evidence>
<keyword evidence="1" id="KW-0472">Membrane</keyword>
<evidence type="ECO:0008006" key="4">
    <source>
        <dbReference type="Google" id="ProtNLM"/>
    </source>
</evidence>
<reference evidence="2 3" key="1">
    <citation type="submission" date="2022-06" db="EMBL/GenBank/DDBJ databases">
        <authorList>
            <person name="Jeon C.O."/>
        </authorList>
    </citation>
    <scope>NUCLEOTIDE SEQUENCE [LARGE SCALE GENOMIC DNA]</scope>
    <source>
        <strain evidence="2 3">KCTC 13943</strain>
    </source>
</reference>
<name>A0ABT0W9U6_9BACI</name>
<organism evidence="2 3">
    <name type="scientific">Neobacillus pocheonensis</name>
    <dbReference type="NCBI Taxonomy" id="363869"/>
    <lineage>
        <taxon>Bacteria</taxon>
        <taxon>Bacillati</taxon>
        <taxon>Bacillota</taxon>
        <taxon>Bacilli</taxon>
        <taxon>Bacillales</taxon>
        <taxon>Bacillaceae</taxon>
        <taxon>Neobacillus</taxon>
    </lineage>
</organism>
<accession>A0ABT0W9U6</accession>
<dbReference type="Proteomes" id="UP001523262">
    <property type="component" value="Unassembled WGS sequence"/>
</dbReference>
<proteinExistence type="predicted"/>
<keyword evidence="1" id="KW-1133">Transmembrane helix</keyword>